<dbReference type="InterPro" id="IPR036389">
    <property type="entry name" value="RNase_III_sf"/>
</dbReference>
<evidence type="ECO:0000256" key="2">
    <source>
        <dbReference type="ARBA" id="ARBA00010183"/>
    </source>
</evidence>
<evidence type="ECO:0000313" key="12">
    <source>
        <dbReference type="Proteomes" id="UP001595379"/>
    </source>
</evidence>
<proteinExistence type="inferred from homology"/>
<dbReference type="Pfam" id="PF00035">
    <property type="entry name" value="dsrm"/>
    <property type="match status" value="1"/>
</dbReference>
<accession>A0ABV6ZTK2</accession>
<keyword evidence="5 8" id="KW-0255">Endonuclease</keyword>
<dbReference type="SUPFAM" id="SSF54768">
    <property type="entry name" value="dsRNA-binding domain-like"/>
    <property type="match status" value="1"/>
</dbReference>
<feature type="active site" evidence="8">
    <location>
        <position position="50"/>
    </location>
</feature>
<dbReference type="HAMAP" id="MF_00104">
    <property type="entry name" value="RNase_III"/>
    <property type="match status" value="1"/>
</dbReference>
<dbReference type="Gene3D" id="3.30.160.20">
    <property type="match status" value="1"/>
</dbReference>
<dbReference type="InterPro" id="IPR014720">
    <property type="entry name" value="dsRBD_dom"/>
</dbReference>
<keyword evidence="7 8" id="KW-0694">RNA-binding</keyword>
<dbReference type="PROSITE" id="PS50137">
    <property type="entry name" value="DS_RBD"/>
    <property type="match status" value="1"/>
</dbReference>
<feature type="binding site" evidence="8">
    <location>
        <position position="46"/>
    </location>
    <ligand>
        <name>Mg(2+)</name>
        <dbReference type="ChEBI" id="CHEBI:18420"/>
    </ligand>
</feature>
<gene>
    <name evidence="8 11" type="primary">rnc</name>
    <name evidence="11" type="ORF">ACFOOR_01250</name>
</gene>
<dbReference type="CDD" id="cd10845">
    <property type="entry name" value="DSRM_RNAse_III_family"/>
    <property type="match status" value="1"/>
</dbReference>
<dbReference type="EC" id="3.1.26.3" evidence="8"/>
<feature type="domain" description="RNase III" evidence="10">
    <location>
        <begin position="4"/>
        <end position="132"/>
    </location>
</feature>
<dbReference type="PANTHER" id="PTHR11207:SF0">
    <property type="entry name" value="RIBONUCLEASE 3"/>
    <property type="match status" value="1"/>
</dbReference>
<dbReference type="NCBIfam" id="TIGR02191">
    <property type="entry name" value="RNaseIII"/>
    <property type="match status" value="1"/>
</dbReference>
<evidence type="ECO:0000256" key="5">
    <source>
        <dbReference type="ARBA" id="ARBA00022759"/>
    </source>
</evidence>
<evidence type="ECO:0000259" key="9">
    <source>
        <dbReference type="PROSITE" id="PS50137"/>
    </source>
</evidence>
<name>A0ABV6ZTK2_9PROT</name>
<evidence type="ECO:0000256" key="7">
    <source>
        <dbReference type="ARBA" id="ARBA00022884"/>
    </source>
</evidence>
<keyword evidence="8" id="KW-0819">tRNA processing</keyword>
<keyword evidence="3 8" id="KW-0507">mRNA processing</keyword>
<protein>
    <recommendedName>
        <fullName evidence="8">Ribonuclease 3</fullName>
        <ecNumber evidence="8">3.1.26.3</ecNumber>
    </recommendedName>
    <alternativeName>
        <fullName evidence="8">Ribonuclease III</fullName>
        <shortName evidence="8">RNase III</shortName>
    </alternativeName>
</protein>
<keyword evidence="8" id="KW-0479">Metal-binding</keyword>
<dbReference type="SMART" id="SM00535">
    <property type="entry name" value="RIBOc"/>
    <property type="match status" value="1"/>
</dbReference>
<comment type="catalytic activity">
    <reaction evidence="1 8">
        <text>Endonucleolytic cleavage to 5'-phosphomonoester.</text>
        <dbReference type="EC" id="3.1.26.3"/>
    </reaction>
</comment>
<keyword evidence="12" id="KW-1185">Reference proteome</keyword>
<dbReference type="SMART" id="SM00358">
    <property type="entry name" value="DSRM"/>
    <property type="match status" value="1"/>
</dbReference>
<keyword evidence="8" id="KW-0699">rRNA-binding</keyword>
<reference evidence="12" key="1">
    <citation type="journal article" date="2019" name="Int. J. Syst. Evol. Microbiol.">
        <title>The Global Catalogue of Microorganisms (GCM) 10K type strain sequencing project: providing services to taxonomists for standard genome sequencing and annotation.</title>
        <authorList>
            <consortium name="The Broad Institute Genomics Platform"/>
            <consortium name="The Broad Institute Genome Sequencing Center for Infectious Disease"/>
            <person name="Wu L."/>
            <person name="Ma J."/>
        </authorList>
    </citation>
    <scope>NUCLEOTIDE SEQUENCE [LARGE SCALE GENOMIC DNA]</scope>
    <source>
        <strain evidence="12">KCTC 52487</strain>
    </source>
</reference>
<organism evidence="11 12">
    <name type="scientific">Hyphobacterium vulgare</name>
    <dbReference type="NCBI Taxonomy" id="1736751"/>
    <lineage>
        <taxon>Bacteria</taxon>
        <taxon>Pseudomonadati</taxon>
        <taxon>Pseudomonadota</taxon>
        <taxon>Alphaproteobacteria</taxon>
        <taxon>Maricaulales</taxon>
        <taxon>Maricaulaceae</taxon>
        <taxon>Hyphobacterium</taxon>
    </lineage>
</organism>
<keyword evidence="6 8" id="KW-0378">Hydrolase</keyword>
<comment type="subunit">
    <text evidence="8">Homodimer.</text>
</comment>
<evidence type="ECO:0000256" key="6">
    <source>
        <dbReference type="ARBA" id="ARBA00022801"/>
    </source>
</evidence>
<dbReference type="PROSITE" id="PS50142">
    <property type="entry name" value="RNASE_3_2"/>
    <property type="match status" value="1"/>
</dbReference>
<comment type="subcellular location">
    <subcellularLocation>
        <location evidence="8">Cytoplasm</location>
    </subcellularLocation>
</comment>
<dbReference type="PANTHER" id="PTHR11207">
    <property type="entry name" value="RIBONUCLEASE III"/>
    <property type="match status" value="1"/>
</dbReference>
<dbReference type="InterPro" id="IPR000999">
    <property type="entry name" value="RNase_III_dom"/>
</dbReference>
<dbReference type="GO" id="GO:0004525">
    <property type="term" value="F:ribonuclease III activity"/>
    <property type="evidence" value="ECO:0007669"/>
    <property type="project" value="UniProtKB-EC"/>
</dbReference>
<evidence type="ECO:0000256" key="4">
    <source>
        <dbReference type="ARBA" id="ARBA00022722"/>
    </source>
</evidence>
<keyword evidence="4 8" id="KW-0540">Nuclease</keyword>
<dbReference type="Proteomes" id="UP001595379">
    <property type="component" value="Unassembled WGS sequence"/>
</dbReference>
<comment type="similarity">
    <text evidence="2">Belongs to the ribonuclease III family.</text>
</comment>
<dbReference type="CDD" id="cd00593">
    <property type="entry name" value="RIBOc"/>
    <property type="match status" value="1"/>
</dbReference>
<dbReference type="PROSITE" id="PS00517">
    <property type="entry name" value="RNASE_3_1"/>
    <property type="match status" value="1"/>
</dbReference>
<keyword evidence="8" id="KW-0460">Magnesium</keyword>
<comment type="function">
    <text evidence="8">Digests double-stranded RNA. Involved in the processing of primary rRNA transcript to yield the immediate precursors to the large and small rRNAs (23S and 16S). Processes some mRNAs, and tRNAs when they are encoded in the rRNA operon. Processes pre-crRNA and tracrRNA of type II CRISPR loci if present in the organism.</text>
</comment>
<dbReference type="RefSeq" id="WP_343163565.1">
    <property type="nucleotide sequence ID" value="NZ_JBHRSV010000001.1"/>
</dbReference>
<keyword evidence="8" id="KW-0698">rRNA processing</keyword>
<dbReference type="SUPFAM" id="SSF69065">
    <property type="entry name" value="RNase III domain-like"/>
    <property type="match status" value="1"/>
</dbReference>
<evidence type="ECO:0000256" key="8">
    <source>
        <dbReference type="HAMAP-Rule" id="MF_00104"/>
    </source>
</evidence>
<evidence type="ECO:0000256" key="1">
    <source>
        <dbReference type="ARBA" id="ARBA00000109"/>
    </source>
</evidence>
<feature type="binding site" evidence="8">
    <location>
        <position position="121"/>
    </location>
    <ligand>
        <name>Mg(2+)</name>
        <dbReference type="ChEBI" id="CHEBI:18420"/>
    </ligand>
</feature>
<keyword evidence="8" id="KW-0963">Cytoplasm</keyword>
<feature type="binding site" evidence="8">
    <location>
        <position position="118"/>
    </location>
    <ligand>
        <name>Mg(2+)</name>
        <dbReference type="ChEBI" id="CHEBI:18420"/>
    </ligand>
</feature>
<comment type="caution">
    <text evidence="11">The sequence shown here is derived from an EMBL/GenBank/DDBJ whole genome shotgun (WGS) entry which is preliminary data.</text>
</comment>
<dbReference type="Pfam" id="PF14622">
    <property type="entry name" value="Ribonucleas_3_3"/>
    <property type="match status" value="1"/>
</dbReference>
<sequence length="229" mass="25492">MSDLAQLQKRLGYAFRDETLLQRALTHGSYLSLPGQSETRSNQRLEFLGDRVLGLAAAEWLFAERGEADEGDLTSAFHPLVRKEACAHIAEKMGLEPHLLTGAIETHGSKTRVSILGDACEAVLGAIYLDGGYDAARGVFERFWIPEADNLSYTEKDAIVILHEWALKRFRKAPDYITIGQTGEAHTPVFEVEVRISDIAPALGTGRSLKQARREAAEAFIKREKLRER</sequence>
<feature type="domain" description="DRBM" evidence="9">
    <location>
        <begin position="157"/>
        <end position="226"/>
    </location>
</feature>
<evidence type="ECO:0000256" key="3">
    <source>
        <dbReference type="ARBA" id="ARBA00022664"/>
    </source>
</evidence>
<dbReference type="EMBL" id="JBHRSV010000001">
    <property type="protein sequence ID" value="MFC2924724.1"/>
    <property type="molecule type" value="Genomic_DNA"/>
</dbReference>
<feature type="active site" evidence="8">
    <location>
        <position position="121"/>
    </location>
</feature>
<dbReference type="InterPro" id="IPR011907">
    <property type="entry name" value="RNase_III"/>
</dbReference>
<dbReference type="Gene3D" id="1.10.1520.10">
    <property type="entry name" value="Ribonuclease III domain"/>
    <property type="match status" value="1"/>
</dbReference>
<evidence type="ECO:0000259" key="10">
    <source>
        <dbReference type="PROSITE" id="PS50142"/>
    </source>
</evidence>
<comment type="cofactor">
    <cofactor evidence="8">
        <name>Mg(2+)</name>
        <dbReference type="ChEBI" id="CHEBI:18420"/>
    </cofactor>
</comment>
<evidence type="ECO:0000313" key="11">
    <source>
        <dbReference type="EMBL" id="MFC2924724.1"/>
    </source>
</evidence>